<keyword evidence="5" id="KW-1185">Reference proteome</keyword>
<reference evidence="4 5" key="1">
    <citation type="submission" date="2023-07" db="EMBL/GenBank/DDBJ databases">
        <title>Genomic Encyclopedia of Type Strains, Phase IV (KMG-IV): sequencing the most valuable type-strain genomes for metagenomic binning, comparative biology and taxonomic classification.</title>
        <authorList>
            <person name="Goeker M."/>
        </authorList>
    </citation>
    <scope>NUCLEOTIDE SEQUENCE [LARGE SCALE GENOMIC DNA]</scope>
    <source>
        <strain evidence="4 5">T98</strain>
    </source>
</reference>
<gene>
    <name evidence="4" type="ORF">J2Z22_004286</name>
</gene>
<dbReference type="PROSITE" id="PS01124">
    <property type="entry name" value="HTH_ARAC_FAMILY_2"/>
    <property type="match status" value="1"/>
</dbReference>
<name>A0ABU3HD05_9BACL</name>
<evidence type="ECO:0000256" key="1">
    <source>
        <dbReference type="ARBA" id="ARBA00023015"/>
    </source>
</evidence>
<proteinExistence type="predicted"/>
<comment type="caution">
    <text evidence="4">The sequence shown here is derived from an EMBL/GenBank/DDBJ whole genome shotgun (WGS) entry which is preliminary data.</text>
</comment>
<dbReference type="Pfam" id="PF06719">
    <property type="entry name" value="AraC_N"/>
    <property type="match status" value="1"/>
</dbReference>
<protein>
    <submittedName>
        <fullName evidence="4">AraC-like DNA-binding protein</fullName>
    </submittedName>
</protein>
<keyword evidence="2" id="KW-0804">Transcription</keyword>
<dbReference type="Pfam" id="PF12833">
    <property type="entry name" value="HTH_18"/>
    <property type="match status" value="1"/>
</dbReference>
<sequence>MNMANNHKYEDVSVLDEAKSALDGEAARLASLIYTHTSQDGTYASPIHGLYVNRYSQVEAADDVHTMFSPTICIAAQGKKRITVGKDAYEYNASRMYIAPVALPVAMKIMQASPQAPFLGIGLYLDPQRIASLLPMVFPNGLPEVSNRSACYVIEADLAMMNAAARLMACLSSPDDAQMLAPLVKDEIYIRLLRSPIGVYVAETVLAESGMQQVAKAIDWLQNNFSQPWKVADLAELVHMSESSFREYFRSATAMSPLQYQKVLRLQEARRLMLSSSIDATTASRLVGYLSDSQFSRDYSRFFGSPPTRDITRWRQDQQQLK</sequence>
<dbReference type="SUPFAM" id="SSF46689">
    <property type="entry name" value="Homeodomain-like"/>
    <property type="match status" value="2"/>
</dbReference>
<dbReference type="EMBL" id="JAUSUY010000025">
    <property type="protein sequence ID" value="MDT3428693.1"/>
    <property type="molecule type" value="Genomic_DNA"/>
</dbReference>
<dbReference type="InterPro" id="IPR018060">
    <property type="entry name" value="HTH_AraC"/>
</dbReference>
<accession>A0ABU3HD05</accession>
<dbReference type="Proteomes" id="UP001248709">
    <property type="component" value="Unassembled WGS sequence"/>
</dbReference>
<dbReference type="InterPro" id="IPR009057">
    <property type="entry name" value="Homeodomain-like_sf"/>
</dbReference>
<organism evidence="4 5">
    <name type="scientific">Paenibacillus forsythiae</name>
    <dbReference type="NCBI Taxonomy" id="365616"/>
    <lineage>
        <taxon>Bacteria</taxon>
        <taxon>Bacillati</taxon>
        <taxon>Bacillota</taxon>
        <taxon>Bacilli</taxon>
        <taxon>Bacillales</taxon>
        <taxon>Paenibacillaceae</taxon>
        <taxon>Paenibacillus</taxon>
    </lineage>
</organism>
<evidence type="ECO:0000256" key="2">
    <source>
        <dbReference type="ARBA" id="ARBA00023163"/>
    </source>
</evidence>
<evidence type="ECO:0000259" key="3">
    <source>
        <dbReference type="PROSITE" id="PS01124"/>
    </source>
</evidence>
<keyword evidence="1" id="KW-0805">Transcription regulation</keyword>
<dbReference type="InterPro" id="IPR009594">
    <property type="entry name" value="Tscrpt_reg_HTH_AraC_N"/>
</dbReference>
<dbReference type="PANTHER" id="PTHR43436">
    <property type="entry name" value="ARAC-FAMILY TRANSCRIPTIONAL REGULATOR"/>
    <property type="match status" value="1"/>
</dbReference>
<evidence type="ECO:0000313" key="4">
    <source>
        <dbReference type="EMBL" id="MDT3428693.1"/>
    </source>
</evidence>
<dbReference type="PANTHER" id="PTHR43436:SF1">
    <property type="entry name" value="TRANSCRIPTIONAL REGULATORY PROTEIN"/>
    <property type="match status" value="1"/>
</dbReference>
<evidence type="ECO:0000313" key="5">
    <source>
        <dbReference type="Proteomes" id="UP001248709"/>
    </source>
</evidence>
<dbReference type="Gene3D" id="1.10.10.60">
    <property type="entry name" value="Homeodomain-like"/>
    <property type="match status" value="1"/>
</dbReference>
<dbReference type="SMART" id="SM00342">
    <property type="entry name" value="HTH_ARAC"/>
    <property type="match status" value="1"/>
</dbReference>
<feature type="domain" description="HTH araC/xylS-type" evidence="3">
    <location>
        <begin position="215"/>
        <end position="313"/>
    </location>
</feature>